<accession>A0AAN8X6G6</accession>
<organism evidence="16 17">
    <name type="scientific">Halocaridina rubra</name>
    <name type="common">Hawaiian red shrimp</name>
    <dbReference type="NCBI Taxonomy" id="373956"/>
    <lineage>
        <taxon>Eukaryota</taxon>
        <taxon>Metazoa</taxon>
        <taxon>Ecdysozoa</taxon>
        <taxon>Arthropoda</taxon>
        <taxon>Crustacea</taxon>
        <taxon>Multicrustacea</taxon>
        <taxon>Malacostraca</taxon>
        <taxon>Eumalacostraca</taxon>
        <taxon>Eucarida</taxon>
        <taxon>Decapoda</taxon>
        <taxon>Pleocyemata</taxon>
        <taxon>Caridea</taxon>
        <taxon>Atyoidea</taxon>
        <taxon>Atyidae</taxon>
        <taxon>Halocaridina</taxon>
    </lineage>
</organism>
<evidence type="ECO:0000256" key="1">
    <source>
        <dbReference type="ARBA" id="ARBA00004651"/>
    </source>
</evidence>
<evidence type="ECO:0000256" key="9">
    <source>
        <dbReference type="ARBA" id="ARBA00023170"/>
    </source>
</evidence>
<feature type="transmembrane region" description="Helical" evidence="13">
    <location>
        <begin position="20"/>
        <end position="43"/>
    </location>
</feature>
<keyword evidence="4" id="KW-1003">Cell membrane</keyword>
<dbReference type="Pfam" id="PF10613">
    <property type="entry name" value="Lig_chan-Glu_bd"/>
    <property type="match status" value="1"/>
</dbReference>
<comment type="caution">
    <text evidence="16">The sequence shown here is derived from an EMBL/GenBank/DDBJ whole genome shotgun (WGS) entry which is preliminary data.</text>
</comment>
<dbReference type="Gene3D" id="1.10.287.70">
    <property type="match status" value="1"/>
</dbReference>
<evidence type="ECO:0000256" key="10">
    <source>
        <dbReference type="ARBA" id="ARBA00023180"/>
    </source>
</evidence>
<keyword evidence="11" id="KW-1071">Ligand-gated ion channel</keyword>
<reference evidence="16 17" key="1">
    <citation type="submission" date="2023-11" db="EMBL/GenBank/DDBJ databases">
        <title>Halocaridina rubra genome assembly.</title>
        <authorList>
            <person name="Smith C."/>
        </authorList>
    </citation>
    <scope>NUCLEOTIDE SEQUENCE [LARGE SCALE GENOMIC DNA]</scope>
    <source>
        <strain evidence="16">EP-1</strain>
        <tissue evidence="16">Whole</tissue>
    </source>
</reference>
<evidence type="ECO:0000256" key="2">
    <source>
        <dbReference type="ARBA" id="ARBA00008685"/>
    </source>
</evidence>
<keyword evidence="10" id="KW-0325">Glycoprotein</keyword>
<comment type="subcellular location">
    <subcellularLocation>
        <location evidence="1">Cell membrane</location>
        <topology evidence="1">Multi-pass membrane protein</topology>
    </subcellularLocation>
</comment>
<dbReference type="EMBL" id="JAXCGZ010013277">
    <property type="protein sequence ID" value="KAK7073010.1"/>
    <property type="molecule type" value="Genomic_DNA"/>
</dbReference>
<evidence type="ECO:0000256" key="4">
    <source>
        <dbReference type="ARBA" id="ARBA00022475"/>
    </source>
</evidence>
<evidence type="ECO:0000256" key="8">
    <source>
        <dbReference type="ARBA" id="ARBA00023136"/>
    </source>
</evidence>
<name>A0AAN8X6G6_HALRR</name>
<evidence type="ECO:0000256" key="5">
    <source>
        <dbReference type="ARBA" id="ARBA00022692"/>
    </source>
</evidence>
<dbReference type="SUPFAM" id="SSF53850">
    <property type="entry name" value="Periplasmic binding protein-like II"/>
    <property type="match status" value="1"/>
</dbReference>
<dbReference type="InterPro" id="IPR001320">
    <property type="entry name" value="Iontro_rcpt_C"/>
</dbReference>
<evidence type="ECO:0000259" key="15">
    <source>
        <dbReference type="Pfam" id="PF10613"/>
    </source>
</evidence>
<keyword evidence="3" id="KW-0813">Transport</keyword>
<keyword evidence="7" id="KW-0406">Ion transport</keyword>
<comment type="similarity">
    <text evidence="2">Belongs to the glutamate-gated ion channel (TC 1.A.10.1) family.</text>
</comment>
<feature type="transmembrane region" description="Helical" evidence="13">
    <location>
        <begin position="322"/>
        <end position="342"/>
    </location>
</feature>
<dbReference type="PANTHER" id="PTHR42643:SF24">
    <property type="entry name" value="IONOTROPIC RECEPTOR 60A"/>
    <property type="match status" value="1"/>
</dbReference>
<evidence type="ECO:0000256" key="11">
    <source>
        <dbReference type="ARBA" id="ARBA00023286"/>
    </source>
</evidence>
<keyword evidence="5 13" id="KW-0812">Transmembrane</keyword>
<dbReference type="GO" id="GO:0050906">
    <property type="term" value="P:detection of stimulus involved in sensory perception"/>
    <property type="evidence" value="ECO:0007669"/>
    <property type="project" value="UniProtKB-ARBA"/>
</dbReference>
<evidence type="ECO:0000259" key="14">
    <source>
        <dbReference type="Pfam" id="PF00060"/>
    </source>
</evidence>
<dbReference type="InterPro" id="IPR052192">
    <property type="entry name" value="Insect_Ionotropic_Sensory_Rcpt"/>
</dbReference>
<dbReference type="AlphaFoldDB" id="A0AAN8X6G6"/>
<evidence type="ECO:0000256" key="7">
    <source>
        <dbReference type="ARBA" id="ARBA00023065"/>
    </source>
</evidence>
<dbReference type="Gene3D" id="3.40.190.10">
    <property type="entry name" value="Periplasmic binding protein-like II"/>
    <property type="match status" value="1"/>
</dbReference>
<dbReference type="GO" id="GO:0015276">
    <property type="term" value="F:ligand-gated monoatomic ion channel activity"/>
    <property type="evidence" value="ECO:0007669"/>
    <property type="project" value="InterPro"/>
</dbReference>
<dbReference type="Proteomes" id="UP001381693">
    <property type="component" value="Unassembled WGS sequence"/>
</dbReference>
<keyword evidence="9" id="KW-0675">Receptor</keyword>
<keyword evidence="12" id="KW-0407">Ion channel</keyword>
<proteinExistence type="inferred from homology"/>
<evidence type="ECO:0008006" key="18">
    <source>
        <dbReference type="Google" id="ProtNLM"/>
    </source>
</evidence>
<evidence type="ECO:0000256" key="3">
    <source>
        <dbReference type="ARBA" id="ARBA00022448"/>
    </source>
</evidence>
<dbReference type="Pfam" id="PF00060">
    <property type="entry name" value="Lig_chan"/>
    <property type="match status" value="1"/>
</dbReference>
<keyword evidence="6 13" id="KW-1133">Transmembrane helix</keyword>
<evidence type="ECO:0000256" key="13">
    <source>
        <dbReference type="SAM" id="Phobius"/>
    </source>
</evidence>
<dbReference type="InterPro" id="IPR019594">
    <property type="entry name" value="Glu/Gly-bd"/>
</dbReference>
<keyword evidence="17" id="KW-1185">Reference proteome</keyword>
<dbReference type="PANTHER" id="PTHR42643">
    <property type="entry name" value="IONOTROPIC RECEPTOR 20A-RELATED"/>
    <property type="match status" value="1"/>
</dbReference>
<feature type="transmembrane region" description="Helical" evidence="13">
    <location>
        <begin position="376"/>
        <end position="395"/>
    </location>
</feature>
<gene>
    <name evidence="16" type="ORF">SK128_012676</name>
</gene>
<evidence type="ECO:0000313" key="16">
    <source>
        <dbReference type="EMBL" id="KAK7073010.1"/>
    </source>
</evidence>
<feature type="domain" description="Ionotropic glutamate receptor L-glutamate and glycine-binding" evidence="15">
    <location>
        <begin position="244"/>
        <end position="308"/>
    </location>
</feature>
<protein>
    <recommendedName>
        <fullName evidence="18">Ionotropic glutamate receptor C-terminal domain-containing protein</fullName>
    </recommendedName>
</protein>
<evidence type="ECO:0000256" key="6">
    <source>
        <dbReference type="ARBA" id="ARBA00022989"/>
    </source>
</evidence>
<sequence length="536" mass="61276">MTIYFNYASDLFSSAKLVKNMAKILTAILVIAAIPETAFGLLFGGHVSAPTFDIQDKFDDVHLVNKFLKELMNGDLQGCHPVLLDTQQTLVSRTVSDLQQEFLLSSDFPLITYNVESFIQSLPPSTPLLRYRATKSTTRYCIAYYLIAPLNFVEEALTRIPKSDMFSGAARYFVIYSGMNLTITDLEKNKIHLEAYNTFKLPLLSRWQTRNYPQKSMESHSRPLEEDRPISRPLLKLQWSCIPLYEPADGQWGYQLSNGSFTGVLGVVQRYEADFSMDISITAEREEVIDFTIGFHSEPLSFVTSKPQPLPQWLALIRPYQLYVWICFAVAVTLAGPIYYFLLRTTNNPTYFTSSAFVMFATLVNQGCRWPQTTSVRVYCIFWIFFSMIATMSYVGNLTAFLTVPEMSPTVDNLEELSRSSFVWGINDYGAADYQLFKSSKVPLYQRIFRGLTFCPSLVECVQRTLDRRFAFISWRTYLRDVIATNFTEKTGYTPVYLSKESFWPGDIGYAMQKGSPMKASNRCFSLQSPFLNSFI</sequence>
<evidence type="ECO:0000256" key="12">
    <source>
        <dbReference type="ARBA" id="ARBA00023303"/>
    </source>
</evidence>
<evidence type="ECO:0000313" key="17">
    <source>
        <dbReference type="Proteomes" id="UP001381693"/>
    </source>
</evidence>
<dbReference type="GO" id="GO:0005886">
    <property type="term" value="C:plasma membrane"/>
    <property type="evidence" value="ECO:0007669"/>
    <property type="project" value="UniProtKB-SubCell"/>
</dbReference>
<feature type="domain" description="Ionotropic glutamate receptor C-terminal" evidence="14">
    <location>
        <begin position="324"/>
        <end position="438"/>
    </location>
</feature>
<keyword evidence="8 13" id="KW-0472">Membrane</keyword>